<proteinExistence type="predicted"/>
<reference evidence="2 3" key="1">
    <citation type="journal article" date="2014" name="Genome Announc.">
        <title>Draft Genome Sequence of Amycolatopsis lurida NRRL 2430, Producer of the Glycopeptide Family Antibiotic Ristocetin.</title>
        <authorList>
            <person name="Kwun M.J."/>
            <person name="Hong H.J."/>
        </authorList>
    </citation>
    <scope>NUCLEOTIDE SEQUENCE [LARGE SCALE GENOMIC DNA]</scope>
    <source>
        <strain evidence="2 3">NRRL 2430</strain>
    </source>
</reference>
<feature type="chain" id="PRO_5038751129" evidence="1">
    <location>
        <begin position="23"/>
        <end position="160"/>
    </location>
</feature>
<evidence type="ECO:0000313" key="3">
    <source>
        <dbReference type="Proteomes" id="UP000256220"/>
    </source>
</evidence>
<name>A0A2P2FL34_AMYLU</name>
<comment type="caution">
    <text evidence="2">The sequence shown here is derived from an EMBL/GenBank/DDBJ whole genome shotgun (WGS) entry which is preliminary data.</text>
</comment>
<accession>A0A2P2FL34</accession>
<keyword evidence="1" id="KW-0732">Signal</keyword>
<feature type="signal peptide" evidence="1">
    <location>
        <begin position="1"/>
        <end position="22"/>
    </location>
</feature>
<dbReference type="AlphaFoldDB" id="A0A2P2FL34"/>
<sequence>MFRRTIATVSVALATAFGLTVAADSAAAGTVTQTFACHPRLASQTVHVTVTAPATVKKNVEAAVSVKVENVQPYPGPGSGRPYTSGRLVLGGAGSGTVNFYLSSPTVLEPGDPWIMQGTAKVTFTSTGTGTLASNGYGVPPYYNCGQADPPVAETVTVQP</sequence>
<organism evidence="2 3">
    <name type="scientific">Amycolatopsis lurida NRRL 2430</name>
    <dbReference type="NCBI Taxonomy" id="1460371"/>
    <lineage>
        <taxon>Bacteria</taxon>
        <taxon>Bacillati</taxon>
        <taxon>Actinomycetota</taxon>
        <taxon>Actinomycetes</taxon>
        <taxon>Pseudonocardiales</taxon>
        <taxon>Pseudonocardiaceae</taxon>
        <taxon>Amycolatopsis</taxon>
    </lineage>
</organism>
<dbReference type="Proteomes" id="UP000256220">
    <property type="component" value="Unassembled WGS sequence"/>
</dbReference>
<evidence type="ECO:0000256" key="1">
    <source>
        <dbReference type="SAM" id="SignalP"/>
    </source>
</evidence>
<evidence type="ECO:0000313" key="2">
    <source>
        <dbReference type="EMBL" id="KFU77430.1"/>
    </source>
</evidence>
<keyword evidence="3" id="KW-1185">Reference proteome</keyword>
<dbReference type="EMBL" id="JFBM01000033">
    <property type="protein sequence ID" value="KFU77430.1"/>
    <property type="molecule type" value="Genomic_DNA"/>
</dbReference>
<gene>
    <name evidence="2" type="ORF">BB31_31100</name>
</gene>
<protein>
    <submittedName>
        <fullName evidence="2">Uncharacterized protein</fullName>
    </submittedName>
</protein>